<keyword evidence="2 5" id="KW-0645">Protease</keyword>
<evidence type="ECO:0000313" key="9">
    <source>
        <dbReference type="EMBL" id="GIH08427.1"/>
    </source>
</evidence>
<feature type="chain" id="PRO_5035297310" description="Serine protease" evidence="6">
    <location>
        <begin position="28"/>
        <end position="646"/>
    </location>
</feature>
<evidence type="ECO:0000256" key="4">
    <source>
        <dbReference type="ARBA" id="ARBA00022825"/>
    </source>
</evidence>
<dbReference type="PROSITE" id="PS00138">
    <property type="entry name" value="SUBTILASE_SER"/>
    <property type="match status" value="1"/>
</dbReference>
<dbReference type="GO" id="GO:0005615">
    <property type="term" value="C:extracellular space"/>
    <property type="evidence" value="ECO:0007669"/>
    <property type="project" value="TreeGrafter"/>
</dbReference>
<reference evidence="9" key="1">
    <citation type="submission" date="2021-01" db="EMBL/GenBank/DDBJ databases">
        <title>Whole genome shotgun sequence of Rhizocola hellebori NBRC 109834.</title>
        <authorList>
            <person name="Komaki H."/>
            <person name="Tamura T."/>
        </authorList>
    </citation>
    <scope>NUCLEOTIDE SEQUENCE</scope>
    <source>
        <strain evidence="9">NBRC 109834</strain>
    </source>
</reference>
<evidence type="ECO:0000256" key="1">
    <source>
        <dbReference type="ARBA" id="ARBA00011073"/>
    </source>
</evidence>
<dbReference type="SUPFAM" id="SSF49313">
    <property type="entry name" value="Cadherin-like"/>
    <property type="match status" value="1"/>
</dbReference>
<feature type="active site" description="Charge relay system" evidence="5">
    <location>
        <position position="191"/>
    </location>
</feature>
<comment type="caution">
    <text evidence="9">The sequence shown here is derived from an EMBL/GenBank/DDBJ whole genome shotgun (WGS) entry which is preliminary data.</text>
</comment>
<keyword evidence="6" id="KW-0732">Signal</keyword>
<dbReference type="InterPro" id="IPR015500">
    <property type="entry name" value="Peptidase_S8_subtilisin-rel"/>
</dbReference>
<feature type="domain" description="Peptidase S8/S53" evidence="7">
    <location>
        <begin position="149"/>
        <end position="382"/>
    </location>
</feature>
<evidence type="ECO:0000256" key="5">
    <source>
        <dbReference type="PROSITE-ProRule" id="PRU01240"/>
    </source>
</evidence>
<dbReference type="FunFam" id="3.40.50.200:FF:000014">
    <property type="entry name" value="Proteinase K"/>
    <property type="match status" value="1"/>
</dbReference>
<dbReference type="InterPro" id="IPR037045">
    <property type="entry name" value="S8pro/Inhibitor_I9_sf"/>
</dbReference>
<dbReference type="InterPro" id="IPR010259">
    <property type="entry name" value="S8pro/Inhibitor_I9"/>
</dbReference>
<dbReference type="GO" id="GO:0016020">
    <property type="term" value="C:membrane"/>
    <property type="evidence" value="ECO:0007669"/>
    <property type="project" value="InterPro"/>
</dbReference>
<evidence type="ECO:0000313" key="10">
    <source>
        <dbReference type="Proteomes" id="UP000612899"/>
    </source>
</evidence>
<accession>A0A8J3VJG6</accession>
<proteinExistence type="inferred from homology"/>
<evidence type="ECO:0000256" key="3">
    <source>
        <dbReference type="ARBA" id="ARBA00022801"/>
    </source>
</evidence>
<keyword evidence="10" id="KW-1185">Reference proteome</keyword>
<dbReference type="Gene3D" id="3.30.70.80">
    <property type="entry name" value="Peptidase S8 propeptide/proteinase inhibitor I9"/>
    <property type="match status" value="1"/>
</dbReference>
<dbReference type="Gene3D" id="2.60.120.260">
    <property type="entry name" value="Galactose-binding domain-like"/>
    <property type="match status" value="1"/>
</dbReference>
<dbReference type="Pfam" id="PF05345">
    <property type="entry name" value="He_PIG"/>
    <property type="match status" value="1"/>
</dbReference>
<dbReference type="GO" id="GO:0004252">
    <property type="term" value="F:serine-type endopeptidase activity"/>
    <property type="evidence" value="ECO:0007669"/>
    <property type="project" value="UniProtKB-UniRule"/>
</dbReference>
<dbReference type="Pfam" id="PF00082">
    <property type="entry name" value="Peptidase_S8"/>
    <property type="match status" value="1"/>
</dbReference>
<feature type="active site" description="Charge relay system" evidence="5">
    <location>
        <position position="346"/>
    </location>
</feature>
<organism evidence="9 10">
    <name type="scientific">Rhizocola hellebori</name>
    <dbReference type="NCBI Taxonomy" id="1392758"/>
    <lineage>
        <taxon>Bacteria</taxon>
        <taxon>Bacillati</taxon>
        <taxon>Actinomycetota</taxon>
        <taxon>Actinomycetes</taxon>
        <taxon>Micromonosporales</taxon>
        <taxon>Micromonosporaceae</taxon>
        <taxon>Rhizocola</taxon>
    </lineage>
</organism>
<dbReference type="EMBL" id="BONY01000049">
    <property type="protein sequence ID" value="GIH08427.1"/>
    <property type="molecule type" value="Genomic_DNA"/>
</dbReference>
<dbReference type="PANTHER" id="PTHR43806">
    <property type="entry name" value="PEPTIDASE S8"/>
    <property type="match status" value="1"/>
</dbReference>
<dbReference type="Proteomes" id="UP000612899">
    <property type="component" value="Unassembled WGS sequence"/>
</dbReference>
<dbReference type="GO" id="GO:0005975">
    <property type="term" value="P:carbohydrate metabolic process"/>
    <property type="evidence" value="ECO:0007669"/>
    <property type="project" value="UniProtKB-ARBA"/>
</dbReference>
<dbReference type="CDD" id="cd04077">
    <property type="entry name" value="Peptidases_S8_PCSK9_ProteinaseK_like"/>
    <property type="match status" value="1"/>
</dbReference>
<dbReference type="PANTHER" id="PTHR43806:SF11">
    <property type="entry name" value="CEREVISIN-RELATED"/>
    <property type="match status" value="1"/>
</dbReference>
<dbReference type="Gene3D" id="2.60.40.10">
    <property type="entry name" value="Immunoglobulins"/>
    <property type="match status" value="1"/>
</dbReference>
<dbReference type="InterPro" id="IPR013783">
    <property type="entry name" value="Ig-like_fold"/>
</dbReference>
<sequence>MPRASAIGCALLVAFAGALSLGAPAQAEPEGAILYADSPTAVAGRFIVVLNDTGVSEATAVAAKAQDLAGRFGGQTRHVYTAGVRGFSVAMSAKQAQRMAADPAVAYVEQVQQMSITDTQNNPPNWGDDRIDQRNLPLNQAFTYPANPGQGVTVYVADTGINPNHVDFSGRVRQGTDIVDGDSNPADCHGHGTHVAGTAVGTSYGIAKKANVVAVRVLNCQGSGFDDDFIAAFNWIRTNAVKPAVVNYSIGCTSRCTSQALETAVSNLISSGIQFVQAAGNASDDACFYSPQRLAAAITVGNSNSSDARNSSSNYGTCLDIFAPGTSIVSASYSNNNGSATMTGTSMASPHVAGSVALYLGANPSATPAEVRNALVNNGTTGKITSPGSGSPNVLLYTGFIGGGTPGNPSVSNPGNQSTAVGQAVDLQLQASGGTTPYTWSASGLPAGLSIAAATGRITGSPTAAGTSNVTVTVTDSASRTGTANFTWTVTTGQPGCNPVQVVGNSGFESGSTPWTASQYVIGTWTEYPARSGTRNAWLGGRGNAHTDTLSQSISIPSGCTSVTLRYWLQIDTDEYESAVYDRLTVTLGSTTVASYSNLNPSTGYVERVVNVSQFAGQTVALKFTGVEDWSLQTSFVVDDVTVTAS</sequence>
<dbReference type="AlphaFoldDB" id="A0A8J3VJG6"/>
<gene>
    <name evidence="9" type="ORF">Rhe02_64940</name>
</gene>
<keyword evidence="4 5" id="KW-0720">Serine protease</keyword>
<comment type="similarity">
    <text evidence="1 5">Belongs to the peptidase S8 family.</text>
</comment>
<dbReference type="InterPro" id="IPR034193">
    <property type="entry name" value="PCSK9_ProteinaseK-like"/>
</dbReference>
<dbReference type="SUPFAM" id="SSF52743">
    <property type="entry name" value="Subtilisin-like"/>
    <property type="match status" value="1"/>
</dbReference>
<evidence type="ECO:0000259" key="7">
    <source>
        <dbReference type="Pfam" id="PF00082"/>
    </source>
</evidence>
<protein>
    <recommendedName>
        <fullName evidence="11">Serine protease</fullName>
    </recommendedName>
</protein>
<dbReference type="InterPro" id="IPR015919">
    <property type="entry name" value="Cadherin-like_sf"/>
</dbReference>
<dbReference type="PROSITE" id="PS51892">
    <property type="entry name" value="SUBTILASE"/>
    <property type="match status" value="1"/>
</dbReference>
<dbReference type="GO" id="GO:0005509">
    <property type="term" value="F:calcium ion binding"/>
    <property type="evidence" value="ECO:0007669"/>
    <property type="project" value="InterPro"/>
</dbReference>
<evidence type="ECO:0000256" key="2">
    <source>
        <dbReference type="ARBA" id="ARBA00022670"/>
    </source>
</evidence>
<dbReference type="PROSITE" id="PS00137">
    <property type="entry name" value="SUBTILASE_HIS"/>
    <property type="match status" value="1"/>
</dbReference>
<keyword evidence="3 5" id="KW-0378">Hydrolase</keyword>
<dbReference type="InterPro" id="IPR036852">
    <property type="entry name" value="Peptidase_S8/S53_dom_sf"/>
</dbReference>
<evidence type="ECO:0000259" key="8">
    <source>
        <dbReference type="Pfam" id="PF05922"/>
    </source>
</evidence>
<dbReference type="PRINTS" id="PR00723">
    <property type="entry name" value="SUBTILISIN"/>
</dbReference>
<feature type="signal peptide" evidence="6">
    <location>
        <begin position="1"/>
        <end position="27"/>
    </location>
</feature>
<feature type="domain" description="Inhibitor I9" evidence="8">
    <location>
        <begin position="46"/>
        <end position="114"/>
    </location>
</feature>
<evidence type="ECO:0008006" key="11">
    <source>
        <dbReference type="Google" id="ProtNLM"/>
    </source>
</evidence>
<name>A0A8J3VJG6_9ACTN</name>
<dbReference type="InterPro" id="IPR023828">
    <property type="entry name" value="Peptidase_S8_Ser-AS"/>
</dbReference>
<dbReference type="InterPro" id="IPR022398">
    <property type="entry name" value="Peptidase_S8_His-AS"/>
</dbReference>
<dbReference type="Pfam" id="PF05922">
    <property type="entry name" value="Inhibitor_I9"/>
    <property type="match status" value="1"/>
</dbReference>
<dbReference type="Gene3D" id="3.40.50.200">
    <property type="entry name" value="Peptidase S8/S53 domain"/>
    <property type="match status" value="1"/>
</dbReference>
<dbReference type="GO" id="GO:0006508">
    <property type="term" value="P:proteolysis"/>
    <property type="evidence" value="ECO:0007669"/>
    <property type="project" value="UniProtKB-KW"/>
</dbReference>
<feature type="active site" description="Charge relay system" evidence="5">
    <location>
        <position position="158"/>
    </location>
</feature>
<evidence type="ECO:0000256" key="6">
    <source>
        <dbReference type="SAM" id="SignalP"/>
    </source>
</evidence>
<dbReference type="InterPro" id="IPR050131">
    <property type="entry name" value="Peptidase_S8_subtilisin-like"/>
</dbReference>
<dbReference type="SUPFAM" id="SSF54897">
    <property type="entry name" value="Protease propeptides/inhibitors"/>
    <property type="match status" value="1"/>
</dbReference>
<dbReference type="InterPro" id="IPR000209">
    <property type="entry name" value="Peptidase_S8/S53_dom"/>
</dbReference>